<evidence type="ECO:0000259" key="7">
    <source>
        <dbReference type="PROSITE" id="PS52018"/>
    </source>
</evidence>
<proteinExistence type="inferred from homology"/>
<evidence type="ECO:0000256" key="3">
    <source>
        <dbReference type="ARBA" id="ARBA00022679"/>
    </source>
</evidence>
<keyword evidence="5 6" id="KW-0238">DNA-binding</keyword>
<name>A0A1Y6CXK9_9GAMM</name>
<protein>
    <recommendedName>
        <fullName evidence="7">DarT domain-containing protein</fullName>
    </recommendedName>
</protein>
<dbReference type="EMBL" id="FXAM01000001">
    <property type="protein sequence ID" value="SMF95087.1"/>
    <property type="molecule type" value="Genomic_DNA"/>
</dbReference>
<keyword evidence="2" id="KW-0328">Glycosyltransferase</keyword>
<dbReference type="STRING" id="1760988.SAMN02949497_2432"/>
<comment type="caution">
    <text evidence="6">Lacks conserved residue(s) required for the propagation of feature annotation.</text>
</comment>
<dbReference type="GO" id="GO:0003677">
    <property type="term" value="F:DNA binding"/>
    <property type="evidence" value="ECO:0007669"/>
    <property type="project" value="UniProtKB-UniRule"/>
</dbReference>
<dbReference type="AlphaFoldDB" id="A0A1Y6CXK9"/>
<evidence type="ECO:0000256" key="2">
    <source>
        <dbReference type="ARBA" id="ARBA00022676"/>
    </source>
</evidence>
<dbReference type="InterPro" id="IPR029494">
    <property type="entry name" value="DarT"/>
</dbReference>
<dbReference type="Proteomes" id="UP000192923">
    <property type="component" value="Unassembled WGS sequence"/>
</dbReference>
<evidence type="ECO:0000313" key="8">
    <source>
        <dbReference type="EMBL" id="SMF95087.1"/>
    </source>
</evidence>
<evidence type="ECO:0000256" key="4">
    <source>
        <dbReference type="ARBA" id="ARBA00022695"/>
    </source>
</evidence>
<reference evidence="8 9" key="1">
    <citation type="submission" date="2016-12" db="EMBL/GenBank/DDBJ databases">
        <authorList>
            <person name="Song W.-J."/>
            <person name="Kurnit D.M."/>
        </authorList>
    </citation>
    <scope>NUCLEOTIDE SEQUENCE [LARGE SCALE GENOMIC DNA]</scope>
    <source>
        <strain evidence="8 9">175</strain>
    </source>
</reference>
<gene>
    <name evidence="8" type="ORF">SAMN02949497_2432</name>
</gene>
<feature type="domain" description="DarT" evidence="7">
    <location>
        <begin position="11"/>
        <end position="173"/>
    </location>
</feature>
<evidence type="ECO:0000313" key="9">
    <source>
        <dbReference type="Proteomes" id="UP000192923"/>
    </source>
</evidence>
<dbReference type="RefSeq" id="WP_085213024.1">
    <property type="nucleotide sequence ID" value="NZ_FXAM01000001.1"/>
</dbReference>
<dbReference type="GO" id="GO:0016779">
    <property type="term" value="F:nucleotidyltransferase activity"/>
    <property type="evidence" value="ECO:0007669"/>
    <property type="project" value="UniProtKB-KW"/>
</dbReference>
<sequence>MKKILEKYKIDGVWHFTDRSNLELIKQQQGLLSLGELERRGVDIPAPGGNDWSHNADKHKGMHKYVHLAFVDNHPMLYTAKQDGRIKNPIWLKIDSSILLENGILFCSAVSNKAGVPILNLVQALTEIDFEVLFTHMDWKDPDIKKRRQAAEKSEILVPNIVPIEKILGIKNG</sequence>
<dbReference type="GO" id="GO:0016757">
    <property type="term" value="F:glycosyltransferase activity"/>
    <property type="evidence" value="ECO:0007669"/>
    <property type="project" value="UniProtKB-KW"/>
</dbReference>
<keyword evidence="4" id="KW-0548">Nucleotidyltransferase</keyword>
<dbReference type="OrthoDB" id="7605323at2"/>
<keyword evidence="1 6" id="KW-1277">Toxin-antitoxin system</keyword>
<keyword evidence="3" id="KW-0808">Transferase</keyword>
<evidence type="ECO:0000256" key="1">
    <source>
        <dbReference type="ARBA" id="ARBA00022649"/>
    </source>
</evidence>
<evidence type="ECO:0000256" key="6">
    <source>
        <dbReference type="PROSITE-ProRule" id="PRU01362"/>
    </source>
</evidence>
<dbReference type="Pfam" id="PF14487">
    <property type="entry name" value="DarT"/>
    <property type="match status" value="1"/>
</dbReference>
<keyword evidence="9" id="KW-1185">Reference proteome</keyword>
<dbReference type="PROSITE" id="PS52018">
    <property type="entry name" value="DART"/>
    <property type="match status" value="1"/>
</dbReference>
<organism evidence="8 9">
    <name type="scientific">Methylomagnum ishizawai</name>
    <dbReference type="NCBI Taxonomy" id="1760988"/>
    <lineage>
        <taxon>Bacteria</taxon>
        <taxon>Pseudomonadati</taxon>
        <taxon>Pseudomonadota</taxon>
        <taxon>Gammaproteobacteria</taxon>
        <taxon>Methylococcales</taxon>
        <taxon>Methylococcaceae</taxon>
        <taxon>Methylomagnum</taxon>
    </lineage>
</organism>
<evidence type="ECO:0000256" key="5">
    <source>
        <dbReference type="ARBA" id="ARBA00023125"/>
    </source>
</evidence>
<comment type="similarity">
    <text evidence="6">Belongs to the DarT ADP-ribosyltransferase family.</text>
</comment>
<accession>A0A1Y6CXK9</accession>